<dbReference type="PANTHER" id="PTHR23076:SF113">
    <property type="entry name" value="ATP-DEPENDENT ZINC METALLOPROTEASE FTSH 1, CHLOROPLASTIC-RELATED"/>
    <property type="match status" value="1"/>
</dbReference>
<dbReference type="SUPFAM" id="SSF51011">
    <property type="entry name" value="Glycosyl hydrolase domain"/>
    <property type="match status" value="1"/>
</dbReference>
<dbReference type="FunFam" id="1.10.8.60:FF:000001">
    <property type="entry name" value="ATP-dependent zinc metalloprotease FtsH"/>
    <property type="match status" value="1"/>
</dbReference>
<keyword evidence="10 15" id="KW-0067">ATP-binding</keyword>
<dbReference type="SUPFAM" id="SSF81296">
    <property type="entry name" value="E set domains"/>
    <property type="match status" value="1"/>
</dbReference>
<keyword evidence="13 15" id="KW-0472">Membrane</keyword>
<evidence type="ECO:0000256" key="4">
    <source>
        <dbReference type="ARBA" id="ARBA00022670"/>
    </source>
</evidence>
<dbReference type="GO" id="GO:0005886">
    <property type="term" value="C:plasma membrane"/>
    <property type="evidence" value="ECO:0007669"/>
    <property type="project" value="UniProtKB-SubCell"/>
</dbReference>
<dbReference type="Pfam" id="PF01434">
    <property type="entry name" value="Peptidase_M41"/>
    <property type="match status" value="1"/>
</dbReference>
<dbReference type="GO" id="GO:0004553">
    <property type="term" value="F:hydrolase activity, hydrolyzing O-glycosyl compounds"/>
    <property type="evidence" value="ECO:0007669"/>
    <property type="project" value="InterPro"/>
</dbReference>
<dbReference type="PANTHER" id="PTHR23076">
    <property type="entry name" value="METALLOPROTEASE M41 FTSH"/>
    <property type="match status" value="1"/>
</dbReference>
<dbReference type="SUPFAM" id="SSF140990">
    <property type="entry name" value="FtsH protease domain-like"/>
    <property type="match status" value="1"/>
</dbReference>
<dbReference type="PROSITE" id="PS00674">
    <property type="entry name" value="AAA"/>
    <property type="match status" value="1"/>
</dbReference>
<evidence type="ECO:0000256" key="15">
    <source>
        <dbReference type="HAMAP-Rule" id="MF_01458"/>
    </source>
</evidence>
<dbReference type="GO" id="GO:0005975">
    <property type="term" value="P:carbohydrate metabolic process"/>
    <property type="evidence" value="ECO:0007669"/>
    <property type="project" value="InterPro"/>
</dbReference>
<dbReference type="Pfam" id="PF02903">
    <property type="entry name" value="Alpha-amylase_N"/>
    <property type="match status" value="1"/>
</dbReference>
<dbReference type="GO" id="GO:0016887">
    <property type="term" value="F:ATP hydrolysis activity"/>
    <property type="evidence" value="ECO:0007669"/>
    <property type="project" value="UniProtKB-UniRule"/>
</dbReference>
<evidence type="ECO:0000256" key="6">
    <source>
        <dbReference type="ARBA" id="ARBA00022723"/>
    </source>
</evidence>
<protein>
    <recommendedName>
        <fullName evidence="15">ATP-dependent zinc metalloprotease FtsH</fullName>
        <ecNumber evidence="15">3.4.24.-</ecNumber>
    </recommendedName>
</protein>
<feature type="binding site" evidence="15">
    <location>
        <position position="427"/>
    </location>
    <ligand>
        <name>Zn(2+)</name>
        <dbReference type="ChEBI" id="CHEBI:29105"/>
        <note>catalytic</note>
    </ligand>
</feature>
<feature type="transmembrane region" description="Helical" evidence="15">
    <location>
        <begin position="115"/>
        <end position="133"/>
    </location>
</feature>
<comment type="similarity">
    <text evidence="14 15">In the central section; belongs to the AAA ATPase family.</text>
</comment>
<evidence type="ECO:0000256" key="3">
    <source>
        <dbReference type="ARBA" id="ARBA00022475"/>
    </source>
</evidence>
<dbReference type="Gene3D" id="2.60.40.1180">
    <property type="entry name" value="Golgi alpha-mannosidase II"/>
    <property type="match status" value="1"/>
</dbReference>
<comment type="function">
    <text evidence="15">Acts as a processive, ATP-dependent zinc metallopeptidase for both cytoplasmic and membrane proteins. Plays a role in the quality control of integral membrane proteins.</text>
</comment>
<dbReference type="InterPro" id="IPR004185">
    <property type="entry name" value="Glyco_hydro_13_lg-like_dom"/>
</dbReference>
<dbReference type="Pfam" id="PF00128">
    <property type="entry name" value="Alpha-amylase"/>
    <property type="match status" value="2"/>
</dbReference>
<keyword evidence="3 15" id="KW-1003">Cell membrane</keyword>
<dbReference type="InterPro" id="IPR006047">
    <property type="entry name" value="GH13_cat_dom"/>
</dbReference>
<keyword evidence="7 15" id="KW-0547">Nucleotide-binding</keyword>
<dbReference type="CDD" id="cd11338">
    <property type="entry name" value="AmyAc_CMD"/>
    <property type="match status" value="1"/>
</dbReference>
<evidence type="ECO:0000256" key="12">
    <source>
        <dbReference type="ARBA" id="ARBA00023049"/>
    </source>
</evidence>
<evidence type="ECO:0000256" key="2">
    <source>
        <dbReference type="ARBA" id="ARBA00010044"/>
    </source>
</evidence>
<evidence type="ECO:0000256" key="9">
    <source>
        <dbReference type="ARBA" id="ARBA00022833"/>
    </source>
</evidence>
<dbReference type="InterPro" id="IPR017853">
    <property type="entry name" value="GH"/>
</dbReference>
<dbReference type="InterPro" id="IPR011546">
    <property type="entry name" value="Pept_M41_FtsH_extracell"/>
</dbReference>
<dbReference type="InterPro" id="IPR000642">
    <property type="entry name" value="Peptidase_M41"/>
</dbReference>
<dbReference type="Gene3D" id="3.40.50.300">
    <property type="entry name" value="P-loop containing nucleotide triphosphate hydrolases"/>
    <property type="match status" value="1"/>
</dbReference>
<feature type="domain" description="Glycosyl hydrolase family 13 catalytic" evidence="18">
    <location>
        <begin position="738"/>
        <end position="1193"/>
    </location>
</feature>
<gene>
    <name evidence="15 19" type="primary">ftsH</name>
    <name evidence="19" type="ORF">ERS852456_00337</name>
</gene>
<dbReference type="CDD" id="cd02857">
    <property type="entry name" value="E_set_CDase_PDE_N"/>
    <property type="match status" value="1"/>
</dbReference>
<dbReference type="InterPro" id="IPR005936">
    <property type="entry name" value="FtsH"/>
</dbReference>
<evidence type="ECO:0000256" key="11">
    <source>
        <dbReference type="ARBA" id="ARBA00022989"/>
    </source>
</evidence>
<dbReference type="GO" id="GO:0005524">
    <property type="term" value="F:ATP binding"/>
    <property type="evidence" value="ECO:0007669"/>
    <property type="project" value="UniProtKB-UniRule"/>
</dbReference>
<dbReference type="RefSeq" id="WP_081017319.1">
    <property type="nucleotide sequence ID" value="NZ_CYZO01000003.1"/>
</dbReference>
<feature type="binding site" evidence="15">
    <location>
        <position position="431"/>
    </location>
    <ligand>
        <name>Zn(2+)</name>
        <dbReference type="ChEBI" id="CHEBI:29105"/>
        <note>catalytic</note>
    </ligand>
</feature>
<dbReference type="GO" id="GO:0008270">
    <property type="term" value="F:zinc ion binding"/>
    <property type="evidence" value="ECO:0007669"/>
    <property type="project" value="UniProtKB-UniRule"/>
</dbReference>
<dbReference type="NCBIfam" id="TIGR01241">
    <property type="entry name" value="FtsH_fam"/>
    <property type="match status" value="1"/>
</dbReference>
<dbReference type="Gene3D" id="1.20.58.760">
    <property type="entry name" value="Peptidase M41"/>
    <property type="match status" value="1"/>
</dbReference>
<evidence type="ECO:0000256" key="10">
    <source>
        <dbReference type="ARBA" id="ARBA00022840"/>
    </source>
</evidence>
<dbReference type="InterPro" id="IPR003593">
    <property type="entry name" value="AAA+_ATPase"/>
</dbReference>
<feature type="binding site" evidence="15">
    <location>
        <position position="503"/>
    </location>
    <ligand>
        <name>Zn(2+)</name>
        <dbReference type="ChEBI" id="CHEBI:29105"/>
        <note>catalytic</note>
    </ligand>
</feature>
<comment type="subcellular location">
    <subcellularLocation>
        <location evidence="15">Cell membrane</location>
        <topology evidence="15">Multi-pass membrane protein</topology>
        <orientation evidence="15">Cytoplasmic side</orientation>
    </subcellularLocation>
    <subcellularLocation>
        <location evidence="1">Membrane</location>
    </subcellularLocation>
</comment>
<dbReference type="InterPro" id="IPR013783">
    <property type="entry name" value="Ig-like_fold"/>
</dbReference>
<evidence type="ECO:0000256" key="1">
    <source>
        <dbReference type="ARBA" id="ARBA00004370"/>
    </source>
</evidence>
<reference evidence="19 20" key="1">
    <citation type="submission" date="2015-09" db="EMBL/GenBank/DDBJ databases">
        <authorList>
            <consortium name="Pathogen Informatics"/>
        </authorList>
    </citation>
    <scope>NUCLEOTIDE SEQUENCE [LARGE SCALE GENOMIC DNA]</scope>
    <source>
        <strain evidence="19 20">2789STDY5834841</strain>
    </source>
</reference>
<proteinExistence type="inferred from homology"/>
<dbReference type="GO" id="GO:0004176">
    <property type="term" value="F:ATP-dependent peptidase activity"/>
    <property type="evidence" value="ECO:0007669"/>
    <property type="project" value="InterPro"/>
</dbReference>
<dbReference type="SMART" id="SM00382">
    <property type="entry name" value="AAA"/>
    <property type="match status" value="1"/>
</dbReference>
<feature type="binding site" evidence="15">
    <location>
        <begin position="205"/>
        <end position="212"/>
    </location>
    <ligand>
        <name>ATP</name>
        <dbReference type="ChEBI" id="CHEBI:30616"/>
    </ligand>
</feature>
<feature type="active site" evidence="15">
    <location>
        <position position="428"/>
    </location>
</feature>
<evidence type="ECO:0000259" key="18">
    <source>
        <dbReference type="SMART" id="SM00642"/>
    </source>
</evidence>
<dbReference type="InterPro" id="IPR041569">
    <property type="entry name" value="AAA_lid_3"/>
</dbReference>
<evidence type="ECO:0000256" key="13">
    <source>
        <dbReference type="ARBA" id="ARBA00023136"/>
    </source>
</evidence>
<evidence type="ECO:0000256" key="5">
    <source>
        <dbReference type="ARBA" id="ARBA00022692"/>
    </source>
</evidence>
<keyword evidence="4 15" id="KW-0645">Protease</keyword>
<keyword evidence="6 15" id="KW-0479">Metal-binding</keyword>
<dbReference type="EMBL" id="CYZO01000003">
    <property type="protein sequence ID" value="CUN60287.1"/>
    <property type="molecule type" value="Genomic_DNA"/>
</dbReference>
<comment type="similarity">
    <text evidence="16">Belongs to the AAA ATPase family.</text>
</comment>
<dbReference type="SUPFAM" id="SSF52540">
    <property type="entry name" value="P-loop containing nucleoside triphosphate hydrolases"/>
    <property type="match status" value="1"/>
</dbReference>
<dbReference type="FunFam" id="1.20.58.760:FF:000001">
    <property type="entry name" value="ATP-dependent zinc metalloprotease FtsH"/>
    <property type="match status" value="1"/>
</dbReference>
<keyword evidence="5 15" id="KW-0812">Transmembrane</keyword>
<feature type="transmembrane region" description="Helical" evidence="15">
    <location>
        <begin position="12"/>
        <end position="29"/>
    </location>
</feature>
<dbReference type="SUPFAM" id="SSF51445">
    <property type="entry name" value="(Trans)glycosidases"/>
    <property type="match status" value="1"/>
</dbReference>
<accession>A0A173YAL7</accession>
<dbReference type="Pfam" id="PF17862">
    <property type="entry name" value="AAA_lid_3"/>
    <property type="match status" value="1"/>
</dbReference>
<dbReference type="EC" id="3.4.24.-" evidence="15"/>
<keyword evidence="8 15" id="KW-0378">Hydrolase</keyword>
<evidence type="ECO:0000256" key="8">
    <source>
        <dbReference type="ARBA" id="ARBA00022801"/>
    </source>
</evidence>
<dbReference type="SMART" id="SM00642">
    <property type="entry name" value="Aamy"/>
    <property type="match status" value="1"/>
</dbReference>
<name>A0A173YAL7_9FIRM</name>
<dbReference type="GO" id="GO:0004222">
    <property type="term" value="F:metalloendopeptidase activity"/>
    <property type="evidence" value="ECO:0007669"/>
    <property type="project" value="InterPro"/>
</dbReference>
<dbReference type="InterPro" id="IPR003960">
    <property type="entry name" value="ATPase_AAA_CS"/>
</dbReference>
<dbReference type="FunFam" id="3.40.50.300:FF:000001">
    <property type="entry name" value="ATP-dependent zinc metalloprotease FtsH"/>
    <property type="match status" value="1"/>
</dbReference>
<dbReference type="Gene3D" id="2.60.40.10">
    <property type="entry name" value="Immunoglobulins"/>
    <property type="match status" value="1"/>
</dbReference>
<dbReference type="Proteomes" id="UP000095787">
    <property type="component" value="Unassembled WGS sequence"/>
</dbReference>
<evidence type="ECO:0000313" key="20">
    <source>
        <dbReference type="Proteomes" id="UP000095787"/>
    </source>
</evidence>
<dbReference type="GO" id="GO:0030163">
    <property type="term" value="P:protein catabolic process"/>
    <property type="evidence" value="ECO:0007669"/>
    <property type="project" value="UniProtKB-UniRule"/>
</dbReference>
<evidence type="ECO:0000256" key="7">
    <source>
        <dbReference type="ARBA" id="ARBA00022741"/>
    </source>
</evidence>
<evidence type="ECO:0000313" key="19">
    <source>
        <dbReference type="EMBL" id="CUN60287.1"/>
    </source>
</evidence>
<dbReference type="GO" id="GO:0006508">
    <property type="term" value="P:proteolysis"/>
    <property type="evidence" value="ECO:0007669"/>
    <property type="project" value="UniProtKB-KW"/>
</dbReference>
<dbReference type="InterPro" id="IPR014756">
    <property type="entry name" value="Ig_E-set"/>
</dbReference>
<evidence type="ECO:0000256" key="14">
    <source>
        <dbReference type="ARBA" id="ARBA00061570"/>
    </source>
</evidence>
<dbReference type="InterPro" id="IPR003959">
    <property type="entry name" value="ATPase_AAA_core"/>
</dbReference>
<organism evidence="19 20">
    <name type="scientific">[Ruminococcus] torques</name>
    <dbReference type="NCBI Taxonomy" id="33039"/>
    <lineage>
        <taxon>Bacteria</taxon>
        <taxon>Bacillati</taxon>
        <taxon>Bacillota</taxon>
        <taxon>Clostridia</taxon>
        <taxon>Lachnospirales</taxon>
        <taxon>Lachnospiraceae</taxon>
        <taxon>Mediterraneibacter</taxon>
    </lineage>
</organism>
<dbReference type="Pfam" id="PF00004">
    <property type="entry name" value="AAA"/>
    <property type="match status" value="1"/>
</dbReference>
<dbReference type="InterPro" id="IPR013780">
    <property type="entry name" value="Glyco_hydro_b"/>
</dbReference>
<keyword evidence="9 15" id="KW-0862">Zinc</keyword>
<dbReference type="InterPro" id="IPR037219">
    <property type="entry name" value="Peptidase_M41-like"/>
</dbReference>
<feature type="domain" description="AAA+ ATPase" evidence="17">
    <location>
        <begin position="197"/>
        <end position="336"/>
    </location>
</feature>
<dbReference type="InterPro" id="IPR027417">
    <property type="entry name" value="P-loop_NTPase"/>
</dbReference>
<dbReference type="Gene3D" id="1.10.8.60">
    <property type="match status" value="1"/>
</dbReference>
<dbReference type="Gene3D" id="3.20.20.80">
    <property type="entry name" value="Glycosidases"/>
    <property type="match status" value="1"/>
</dbReference>
<comment type="cofactor">
    <cofactor evidence="15">
        <name>Zn(2+)</name>
        <dbReference type="ChEBI" id="CHEBI:29105"/>
    </cofactor>
    <text evidence="15">Binds 1 zinc ion per subunit.</text>
</comment>
<dbReference type="CDD" id="cd19501">
    <property type="entry name" value="RecA-like_FtsH"/>
    <property type="match status" value="1"/>
</dbReference>
<dbReference type="Pfam" id="PF06480">
    <property type="entry name" value="FtsH_ext"/>
    <property type="match status" value="1"/>
</dbReference>
<keyword evidence="11 15" id="KW-1133">Transmembrane helix</keyword>
<evidence type="ECO:0000259" key="17">
    <source>
        <dbReference type="SMART" id="SM00382"/>
    </source>
</evidence>
<comment type="similarity">
    <text evidence="2 15">In the C-terminal section; belongs to the peptidase M41 family.</text>
</comment>
<evidence type="ECO:0000256" key="16">
    <source>
        <dbReference type="RuleBase" id="RU003651"/>
    </source>
</evidence>
<sequence>MDNNRNYRSVNGFTIIIFMVIVFGALWMANRMQMHRQEMTYTEFVKQVEAENVTEVYIDQNKAVPTGTVVFALKDTDENRSVNVSNVEKVEKLLDKNEVLYQVSAIPETSMLSSVLLPTVITLGGIMLLFFLMNRQGNGANAKAMNFGKSRARMTNHDEIKVTFANVAGLQEEKEELAEIVDFLKAPKKYVQVGARIPKGVLLEGPPGTGKTLLAKAVAGEAGVPFFSISGSDFVEMFVGVGASRVRDLFQDAKKNAPCIIFIDEIDAVARRRGSGLGGGHDEREQTLNQLLVEMDGFGINEGIIVMAATNRKDILDPAILRPGRFDRNVLVGRPDVGGREEILKVHAKNKPLAEDVDLKQIAQTTAGFTGADLENLLNEAAIIAAKDNRMFIQQKDIRHAFVKVGIGAEKKSRIVSEKERKITAYHEAGHAILFHVLPDVGPVYSVSIIPTGGAGGYTMPLPEKDEMFNTKGQMLQEITVSLGGRVAEEEIFDDITTGASQDIKQATAIAKSMITKFGMSERLGLINYDNDSDEVFIGRDFGHTSRGYGEKIAGTIDEEVKRIIDECYAKARSILEEYHDVLEACAKLLLEKEKITRSEFEALFEDGVSEEGEYMNREALFCDGTQDYVIPAEPKENEKIKIRFRTAHNDVEEVHILTGNSSYPMWKIVSEGEFDFYEIEWQLSDVPFSYLFEVKSGDQICYFSRCGVSDQREDFYAFMIVPGFSTPEWAKGAVMYQIFVDRFCNGDPTNDVEDGEYIYIGAPSVKIKDWSKVPAAMDIRNFYGGDLQGVMDKLDYLQDLGVEVVYFNPLFVSPSNHKYDIQDYDYIDPHYGKIVSDGGETLPKGAKDNTGATKYQKRTGDIRNLEASNELFARLVEEMHKRGMRVILDGVFNHCGSFNKWIDRERIYEQQPEYPKGAYVSGESPYRKFFRFHDERKEAWPYNKSYDGWWGHDTLPKLSYEDSPELEQYIMDIGKKWVSPPYNADGWRLDVAADLGCSNEYNHMFWKRFRKEVKEANPEALILAEHYGDPGEWLQGDEWDSVMNYDAFMEPLTWFLTGMEKHSDERRTDLWGNADNFIGGMRHFMASMLTPSLQVAMNELSNHDHSRFLTRTNHIVGRAEHVGAKAAEEGVNYAVMREAVTVQMTWVGAPTVYYGDEAGVCGFTDPDNRRTYPWGRENKELLAFHKEMIRIHKQEKPLRKGSIKLLYAERNVLAYARFQEDEQIIVILNNSKDLKELTVPVWFAGVPKQGRMERLMYTYEEGYTTEYDEFIVENGEIVINMGRHSAIVMKPISEGEKTWQGK</sequence>
<dbReference type="HAMAP" id="MF_01458">
    <property type="entry name" value="FtsH"/>
    <property type="match status" value="1"/>
</dbReference>
<comment type="subunit">
    <text evidence="15">Homohexamer.</text>
</comment>
<keyword evidence="12 15" id="KW-0482">Metalloprotease</keyword>